<protein>
    <submittedName>
        <fullName evidence="2">Antitoxin</fullName>
    </submittedName>
</protein>
<organism evidence="2 3">
    <name type="scientific">Acinetobacter towneri</name>
    <dbReference type="NCBI Taxonomy" id="202956"/>
    <lineage>
        <taxon>Bacteria</taxon>
        <taxon>Pseudomonadati</taxon>
        <taxon>Pseudomonadota</taxon>
        <taxon>Gammaproteobacteria</taxon>
        <taxon>Moraxellales</taxon>
        <taxon>Moraxellaceae</taxon>
        <taxon>Acinetobacter</taxon>
    </lineage>
</organism>
<name>A0AAP9KIT6_9GAMM</name>
<dbReference type="Proteomes" id="UP000405075">
    <property type="component" value="Chromosome"/>
</dbReference>
<dbReference type="SUPFAM" id="SSF143120">
    <property type="entry name" value="YefM-like"/>
    <property type="match status" value="1"/>
</dbReference>
<accession>A0AAP9KIT6</accession>
<evidence type="ECO:0000313" key="2">
    <source>
        <dbReference type="EMBL" id="QGM27404.1"/>
    </source>
</evidence>
<evidence type="ECO:0000313" key="3">
    <source>
        <dbReference type="Proteomes" id="UP000405075"/>
    </source>
</evidence>
<comment type="similarity">
    <text evidence="1">Belongs to the phD/YefM antitoxin family.</text>
</comment>
<gene>
    <name evidence="2" type="ORF">GJD93_06815</name>
</gene>
<dbReference type="PANTHER" id="PTHR33713:SF1">
    <property type="entry name" value="CYTOPLASMIC PROTEIN"/>
    <property type="match status" value="1"/>
</dbReference>
<evidence type="ECO:0000256" key="1">
    <source>
        <dbReference type="ARBA" id="ARBA00009981"/>
    </source>
</evidence>
<reference evidence="3" key="1">
    <citation type="submission" date="2019-11" db="EMBL/GenBank/DDBJ databases">
        <title>Escherichia coli 1916D6.</title>
        <authorList>
            <person name="Yao H."/>
            <person name="Du X."/>
            <person name="Yu R."/>
            <person name="Li A."/>
        </authorList>
    </citation>
    <scope>NUCLEOTIDE SEQUENCE [LARGE SCALE GENOMIC DNA]</scope>
    <source>
        <strain evidence="3">19110F47</strain>
    </source>
</reference>
<dbReference type="RefSeq" id="WP_154320647.1">
    <property type="nucleotide sequence ID" value="NZ_AP031566.1"/>
</dbReference>
<dbReference type="PANTHER" id="PTHR33713">
    <property type="entry name" value="ANTITOXIN YAFN-RELATED"/>
    <property type="match status" value="1"/>
</dbReference>
<dbReference type="InterPro" id="IPR036165">
    <property type="entry name" value="YefM-like_sf"/>
</dbReference>
<dbReference type="AlphaFoldDB" id="A0AAP9KIT6"/>
<dbReference type="InterPro" id="IPR051405">
    <property type="entry name" value="phD/YefM_antitoxin"/>
</dbReference>
<proteinExistence type="inferred from homology"/>
<sequence length="94" mass="10769">MNNIIHSRFVASVSKLKENPMKVVNEGFGEAVAILNRNTPAFYCVPAELYEEMMDLIEDRELIKLAEQVDTTETVKVSINDLRARVRRRSSEEV</sequence>
<dbReference type="EMBL" id="CP046045">
    <property type="protein sequence ID" value="QGM27404.1"/>
    <property type="molecule type" value="Genomic_DNA"/>
</dbReference>